<dbReference type="PIRSF" id="PIRSF001365">
    <property type="entry name" value="DHDPS"/>
    <property type="match status" value="1"/>
</dbReference>
<dbReference type="PANTHER" id="PTHR12128:SF66">
    <property type="entry name" value="4-HYDROXY-2-OXOGLUTARATE ALDOLASE, MITOCHONDRIAL"/>
    <property type="match status" value="1"/>
</dbReference>
<dbReference type="GO" id="GO:0008840">
    <property type="term" value="F:4-hydroxy-tetrahydrodipicolinate synthase activity"/>
    <property type="evidence" value="ECO:0007669"/>
    <property type="project" value="TreeGrafter"/>
</dbReference>
<dbReference type="Gene3D" id="3.20.20.70">
    <property type="entry name" value="Aldolase class I"/>
    <property type="match status" value="1"/>
</dbReference>
<name>A0A926EXA0_9FIRM</name>
<keyword evidence="7" id="KW-1185">Reference proteome</keyword>
<dbReference type="InterPro" id="IPR013785">
    <property type="entry name" value="Aldolase_TIM"/>
</dbReference>
<comment type="caution">
    <text evidence="6">The sequence shown here is derived from an EMBL/GenBank/DDBJ whole genome shotgun (WGS) entry which is preliminary data.</text>
</comment>
<evidence type="ECO:0000256" key="3">
    <source>
        <dbReference type="PIRNR" id="PIRNR001365"/>
    </source>
</evidence>
<dbReference type="Proteomes" id="UP000601171">
    <property type="component" value="Unassembled WGS sequence"/>
</dbReference>
<sequence length="298" mass="32214">MNEKLKGVFAPITTPFDEDGAFSVKKLEFNIQKYAITNIAGYLVLGSNGENKSLSSNEKEEVIKTVIANKSAGQVVMVGSIFESTRDTIEFALKSEELGADFITLLPPSYFKGIMTDSILIKYFTDVADAINTPCLMYNAPQFAGGVSISLNVIKQCSKHPNIVGIKDSSSGNIEKTILSIDSENFDVLSGSANTFLSALLHGATGGVISLADSLPNLVVKLYRYVMDGDIKKAVELNKKILRANYVISGEYGVAGVKTAMDIEGYCGGAPRLPLLPLEEEGVNKLRKILKDIELDKL</sequence>
<feature type="active site" description="Schiff-base intermediate with substrate" evidence="4">
    <location>
        <position position="167"/>
    </location>
</feature>
<dbReference type="Pfam" id="PF00701">
    <property type="entry name" value="DHDPS"/>
    <property type="match status" value="1"/>
</dbReference>
<proteinExistence type="inferred from homology"/>
<evidence type="ECO:0000256" key="2">
    <source>
        <dbReference type="ARBA" id="ARBA00023239"/>
    </source>
</evidence>
<evidence type="ECO:0000256" key="4">
    <source>
        <dbReference type="PIRSR" id="PIRSR001365-1"/>
    </source>
</evidence>
<dbReference type="InterPro" id="IPR002220">
    <property type="entry name" value="DapA-like"/>
</dbReference>
<dbReference type="SUPFAM" id="SSF51569">
    <property type="entry name" value="Aldolase"/>
    <property type="match status" value="1"/>
</dbReference>
<accession>A0A926EXA0</accession>
<feature type="binding site" evidence="5">
    <location>
        <position position="208"/>
    </location>
    <ligand>
        <name>pyruvate</name>
        <dbReference type="ChEBI" id="CHEBI:15361"/>
    </ligand>
</feature>
<comment type="similarity">
    <text evidence="1 3">Belongs to the DapA family.</text>
</comment>
<evidence type="ECO:0000313" key="6">
    <source>
        <dbReference type="EMBL" id="MBC8589281.1"/>
    </source>
</evidence>
<evidence type="ECO:0000256" key="5">
    <source>
        <dbReference type="PIRSR" id="PIRSR001365-2"/>
    </source>
</evidence>
<dbReference type="CDD" id="cd00408">
    <property type="entry name" value="DHDPS-like"/>
    <property type="match status" value="1"/>
</dbReference>
<organism evidence="6 7">
    <name type="scientific">Paratissierella segnis</name>
    <dbReference type="NCBI Taxonomy" id="2763679"/>
    <lineage>
        <taxon>Bacteria</taxon>
        <taxon>Bacillati</taxon>
        <taxon>Bacillota</taxon>
        <taxon>Tissierellia</taxon>
        <taxon>Tissierellales</taxon>
        <taxon>Tissierellaceae</taxon>
        <taxon>Paratissierella</taxon>
    </lineage>
</organism>
<evidence type="ECO:0000256" key="1">
    <source>
        <dbReference type="ARBA" id="ARBA00007592"/>
    </source>
</evidence>
<reference evidence="6" key="1">
    <citation type="submission" date="2020-08" db="EMBL/GenBank/DDBJ databases">
        <title>Genome public.</title>
        <authorList>
            <person name="Liu C."/>
            <person name="Sun Q."/>
        </authorList>
    </citation>
    <scope>NUCLEOTIDE SEQUENCE</scope>
    <source>
        <strain evidence="6">BX21</strain>
    </source>
</reference>
<dbReference type="EMBL" id="JACRTG010000033">
    <property type="protein sequence ID" value="MBC8589281.1"/>
    <property type="molecule type" value="Genomic_DNA"/>
</dbReference>
<dbReference type="PANTHER" id="PTHR12128">
    <property type="entry name" value="DIHYDRODIPICOLINATE SYNTHASE"/>
    <property type="match status" value="1"/>
</dbReference>
<dbReference type="RefSeq" id="WP_262430746.1">
    <property type="nucleotide sequence ID" value="NZ_JACRTG010000033.1"/>
</dbReference>
<keyword evidence="2 3" id="KW-0456">Lyase</keyword>
<dbReference type="SMART" id="SM01130">
    <property type="entry name" value="DHDPS"/>
    <property type="match status" value="1"/>
</dbReference>
<evidence type="ECO:0000313" key="7">
    <source>
        <dbReference type="Proteomes" id="UP000601171"/>
    </source>
</evidence>
<feature type="active site" description="Proton donor/acceptor" evidence="4">
    <location>
        <position position="138"/>
    </location>
</feature>
<protein>
    <submittedName>
        <fullName evidence="6">Dihydrodipicolinate synthase family protein</fullName>
    </submittedName>
</protein>
<gene>
    <name evidence="6" type="ORF">H8707_13755</name>
</gene>
<dbReference type="AlphaFoldDB" id="A0A926EXA0"/>